<feature type="transmembrane region" description="Helical" evidence="2">
    <location>
        <begin position="147"/>
        <end position="170"/>
    </location>
</feature>
<keyword evidence="2" id="KW-0472">Membrane</keyword>
<feature type="transmembrane region" description="Helical" evidence="2">
    <location>
        <begin position="51"/>
        <end position="76"/>
    </location>
</feature>
<evidence type="ECO:0000313" key="3">
    <source>
        <dbReference type="EMBL" id="GBG26203.1"/>
    </source>
</evidence>
<evidence type="ECO:0000313" key="4">
    <source>
        <dbReference type="Proteomes" id="UP000241890"/>
    </source>
</evidence>
<feature type="transmembrane region" description="Helical" evidence="2">
    <location>
        <begin position="311"/>
        <end position="330"/>
    </location>
</feature>
<dbReference type="EMBL" id="BEYU01000019">
    <property type="protein sequence ID" value="GBG26203.1"/>
    <property type="molecule type" value="Genomic_DNA"/>
</dbReference>
<dbReference type="Proteomes" id="UP000241890">
    <property type="component" value="Unassembled WGS sequence"/>
</dbReference>
<feature type="transmembrane region" description="Helical" evidence="2">
    <location>
        <begin position="191"/>
        <end position="212"/>
    </location>
</feature>
<sequence length="448" mass="49064">MADVNGTCETDFDCVDNLICYPASVSWTGFERNVCLYSGAYVNPFTGEWNATTYCIIVLCTAQVVVGLLLFTVGFYDLCRTAYAFGRRVRLNAGTNTTLAATGAALFHILWQLALLGVALDQDNFDEYPADVENPEKVGRFSLTQRVFTFLCLVLIVFAALQISVLWVEIAQRARSLSTTTANSITQHRRGLLIFAVIFTLTMLPVAALGLWQLSTPIAYLFYLLLIVIFATGRILMVRLLDEHLEIVANLQQKAAPVIAFGGKNETSANPMSSTRPSKKHRKGQGSSQSSAAERKTIEVIRVIQHTSMHVITGLFVLLIVGPVTFLLQFDGVMSEAGSREYMGPSLSVLVVFELIYSATLLYILFFIQKYAHRSSSKLVKNELGSQTHSTSNPEDGSFSSVEDGASFTHTQLQTATASSFAGSSFVDDDAFEVSNPPGPAPSPRIWV</sequence>
<organism evidence="3 4">
    <name type="scientific">Hondaea fermentalgiana</name>
    <dbReference type="NCBI Taxonomy" id="2315210"/>
    <lineage>
        <taxon>Eukaryota</taxon>
        <taxon>Sar</taxon>
        <taxon>Stramenopiles</taxon>
        <taxon>Bigyra</taxon>
        <taxon>Labyrinthulomycetes</taxon>
        <taxon>Thraustochytrida</taxon>
        <taxon>Thraustochytriidae</taxon>
        <taxon>Hondaea</taxon>
    </lineage>
</organism>
<feature type="transmembrane region" description="Helical" evidence="2">
    <location>
        <begin position="218"/>
        <end position="237"/>
    </location>
</feature>
<feature type="region of interest" description="Disordered" evidence="1">
    <location>
        <begin position="266"/>
        <end position="293"/>
    </location>
</feature>
<feature type="transmembrane region" description="Helical" evidence="2">
    <location>
        <begin position="97"/>
        <end position="120"/>
    </location>
</feature>
<gene>
    <name evidence="3" type="ORF">FCC1311_024242</name>
</gene>
<evidence type="ECO:0000256" key="2">
    <source>
        <dbReference type="SAM" id="Phobius"/>
    </source>
</evidence>
<protein>
    <submittedName>
        <fullName evidence="3">Uncharacterized protein</fullName>
    </submittedName>
</protein>
<feature type="compositionally biased region" description="Polar residues" evidence="1">
    <location>
        <begin position="266"/>
        <end position="276"/>
    </location>
</feature>
<comment type="caution">
    <text evidence="3">The sequence shown here is derived from an EMBL/GenBank/DDBJ whole genome shotgun (WGS) entry which is preliminary data.</text>
</comment>
<reference evidence="3 4" key="1">
    <citation type="submission" date="2017-12" db="EMBL/GenBank/DDBJ databases">
        <title>Sequencing, de novo assembly and annotation of complete genome of a new Thraustochytrid species, strain FCC1311.</title>
        <authorList>
            <person name="Sedici K."/>
            <person name="Godart F."/>
            <person name="Aiese Cigliano R."/>
            <person name="Sanseverino W."/>
            <person name="Barakat M."/>
            <person name="Ortet P."/>
            <person name="Marechal E."/>
            <person name="Cagnac O."/>
            <person name="Amato A."/>
        </authorList>
    </citation>
    <scope>NUCLEOTIDE SEQUENCE [LARGE SCALE GENOMIC DNA]</scope>
</reference>
<evidence type="ECO:0000256" key="1">
    <source>
        <dbReference type="SAM" id="MobiDB-lite"/>
    </source>
</evidence>
<proteinExistence type="predicted"/>
<keyword evidence="4" id="KW-1185">Reference proteome</keyword>
<keyword evidence="2" id="KW-1133">Transmembrane helix</keyword>
<name>A0A2R5GC94_9STRA</name>
<dbReference type="AlphaFoldDB" id="A0A2R5GC94"/>
<accession>A0A2R5GC94</accession>
<keyword evidence="2" id="KW-0812">Transmembrane</keyword>
<dbReference type="InParanoid" id="A0A2R5GC94"/>
<feature type="transmembrane region" description="Helical" evidence="2">
    <location>
        <begin position="342"/>
        <end position="368"/>
    </location>
</feature>